<dbReference type="SUPFAM" id="SSF52540">
    <property type="entry name" value="P-loop containing nucleoside triphosphate hydrolases"/>
    <property type="match status" value="1"/>
</dbReference>
<dbReference type="EMBL" id="CP144752">
    <property type="protein sequence ID" value="WVZ91401.1"/>
    <property type="molecule type" value="Genomic_DNA"/>
</dbReference>
<evidence type="ECO:0000259" key="4">
    <source>
        <dbReference type="Pfam" id="PF00931"/>
    </source>
</evidence>
<dbReference type="InterPro" id="IPR004332">
    <property type="entry name" value="Transposase_MuDR"/>
</dbReference>
<keyword evidence="2" id="KW-0611">Plant defense</keyword>
<evidence type="ECO:0000259" key="5">
    <source>
        <dbReference type="Pfam" id="PF03108"/>
    </source>
</evidence>
<feature type="region of interest" description="Disordered" evidence="3">
    <location>
        <begin position="698"/>
        <end position="898"/>
    </location>
</feature>
<dbReference type="InterPro" id="IPR044974">
    <property type="entry name" value="Disease_R_plants"/>
</dbReference>
<evidence type="ECO:0000256" key="1">
    <source>
        <dbReference type="ARBA" id="ARBA00022737"/>
    </source>
</evidence>
<feature type="compositionally biased region" description="Acidic residues" evidence="3">
    <location>
        <begin position="849"/>
        <end position="862"/>
    </location>
</feature>
<dbReference type="InterPro" id="IPR018289">
    <property type="entry name" value="MULE_transposase_dom"/>
</dbReference>
<dbReference type="Gene3D" id="1.10.10.10">
    <property type="entry name" value="Winged helix-like DNA-binding domain superfamily/Winged helix DNA-binding domain"/>
    <property type="match status" value="1"/>
</dbReference>
<keyword evidence="9" id="KW-1185">Reference proteome</keyword>
<feature type="compositionally biased region" description="Polar residues" evidence="3">
    <location>
        <begin position="182"/>
        <end position="201"/>
    </location>
</feature>
<dbReference type="InterPro" id="IPR027417">
    <property type="entry name" value="P-loop_NTPase"/>
</dbReference>
<dbReference type="GO" id="GO:0043531">
    <property type="term" value="F:ADP binding"/>
    <property type="evidence" value="ECO:0007669"/>
    <property type="project" value="InterPro"/>
</dbReference>
<feature type="domain" description="Transposase MuDR plant" evidence="5">
    <location>
        <begin position="966"/>
        <end position="1023"/>
    </location>
</feature>
<protein>
    <submittedName>
        <fullName evidence="8">Uncharacterized protein</fullName>
    </submittedName>
</protein>
<dbReference type="Proteomes" id="UP001341281">
    <property type="component" value="Chromosome 08"/>
</dbReference>
<dbReference type="PANTHER" id="PTHR23155:SF1143">
    <property type="entry name" value="OS12G0481400 PROTEIN"/>
    <property type="match status" value="1"/>
</dbReference>
<dbReference type="Pfam" id="PF10551">
    <property type="entry name" value="MULE"/>
    <property type="match status" value="1"/>
</dbReference>
<dbReference type="PANTHER" id="PTHR23155">
    <property type="entry name" value="DISEASE RESISTANCE PROTEIN RP"/>
    <property type="match status" value="1"/>
</dbReference>
<evidence type="ECO:0000313" key="9">
    <source>
        <dbReference type="Proteomes" id="UP001341281"/>
    </source>
</evidence>
<feature type="compositionally biased region" description="Acidic residues" evidence="3">
    <location>
        <begin position="703"/>
        <end position="778"/>
    </location>
</feature>
<dbReference type="InterPro" id="IPR058922">
    <property type="entry name" value="WHD_DRP"/>
</dbReference>
<feature type="compositionally biased region" description="Acidic residues" evidence="3">
    <location>
        <begin position="882"/>
        <end position="893"/>
    </location>
</feature>
<dbReference type="Pfam" id="PF00931">
    <property type="entry name" value="NB-ARC"/>
    <property type="match status" value="1"/>
</dbReference>
<feature type="compositionally biased region" description="Basic and acidic residues" evidence="3">
    <location>
        <begin position="820"/>
        <end position="848"/>
    </location>
</feature>
<reference evidence="8 9" key="1">
    <citation type="submission" date="2024-02" db="EMBL/GenBank/DDBJ databases">
        <title>High-quality chromosome-scale genome assembly of Pensacola bahiagrass (Paspalum notatum Flugge var. saurae).</title>
        <authorList>
            <person name="Vega J.M."/>
            <person name="Podio M."/>
            <person name="Orjuela J."/>
            <person name="Siena L.A."/>
            <person name="Pessino S.C."/>
            <person name="Combes M.C."/>
            <person name="Mariac C."/>
            <person name="Albertini E."/>
            <person name="Pupilli F."/>
            <person name="Ortiz J.P.A."/>
            <person name="Leblanc O."/>
        </authorList>
    </citation>
    <scope>NUCLEOTIDE SEQUENCE [LARGE SCALE GENOMIC DNA]</scope>
    <source>
        <strain evidence="8">R1</strain>
        <tissue evidence="8">Leaf</tissue>
    </source>
</reference>
<dbReference type="Gene3D" id="3.40.50.300">
    <property type="entry name" value="P-loop containing nucleotide triphosphate hydrolases"/>
    <property type="match status" value="1"/>
</dbReference>
<sequence>MEIAISAARFVVSRALGPVSDGLLESWAACSELAPNVRTLKLELLYAQGMLDSALGRDVRNRHVRNPALGQLLLELRHHADKAEDDELDKTHETADAPDLVGGLVLNARHTARDVVSKLKLPSCSCTSSVCQHYRKPKLKFNRAAMSKRMVEIVEQLKPVCAKVSTILDLELLGTIASNGSTSTTQKGTVSSSHNRNTTPTIIEPKLYGRDKPKNGIVGDITQGKYCANNLTVLSIVGPGGLGKTTLTQHIYQEVRSNFQVRVWICVSQNFSANMLAQEIVKQIPKVDNEKENENVEDQIEKRLHSKRFLLVLDDMWTHHEDEWKKLLALFKKGEKKEHTKLHDIGWEIVRRLKGFPLAVKTVGKLLKTELTLDHWTRIFESKEWEYQVNDDDITPALKLSYNYLPFHLQQCFSHCALFPEDYEFGCEELIHLWIGLGFLVSDNQNKRIEDIGSDYLNDLVSHGFFQNSKKEDGHTYYIIHDLLHDLAKNVSAYDCLSIQGSNLWSVQIPASVLHMSIITENANVQDRTTFQTHKRGLDALAKRLKQNNFTNEPFPKLFAPVDPSSGATACGAAAARSGATACGAAGRLAPLRRVANGPRPIQSGALAEPQLQRLLRTMADFVRVKKEAMEGLLKLEEDACDVKRQLVPDRDSVKEGQDQLHCRSSQDSLDAQSFKHFDVCDNFDLAFASDRLDGASLREMGDQDDGEISLGSEDGEEESDEDGSGQSEEEEFASEEEEGSEEDGEGEGEVSLGGDDEEEGSEEDGNGDSQQEDEEEYDRGVSDNYYDQEDVGGSGTRGAVEVLYGHHSNLNEEQGGGDEEGRGRKGGHYNEEEGGGDGHHSEDGESRENDEEESGGDEEDGARESGHYNEEEQSAGGHNCEDDESLEDDQPLEDGRGGDRRMLMVVHAQQGSWAQVQEDDRTMLQEHGVEIPQVHFHDDVSGADLARCDTGLATIREGSARDWIIQEGLRFETLEKVQFFLQDYAVRHHRPYKVKHSNAGLRYTVVCSQGCPWSVHFCRDKRNGGWKITSVKQPHTCGTSETLRVHAQNTARYIARRIAGIVAVDPEVTMKNLHETIFSLTGYRVSYSKAWRAKQYVMEMVYGDWKESYNLLPRVAHAIGNYNPATRWYTYTGGRTVTVKSGKTAHVLQRVFWCFGQCVAAFLYCWPVLLVDDTFLTGKYKGVLMMAQAVDPEDQLVPMAFAVVEAENNDSWQWFMHLLRVEVMGKERKICVISDRHAGILKACK</sequence>
<dbReference type="GO" id="GO:0009626">
    <property type="term" value="P:plant-type hypersensitive response"/>
    <property type="evidence" value="ECO:0007669"/>
    <property type="project" value="UniProtKB-ARBA"/>
</dbReference>
<feature type="region of interest" description="Disordered" evidence="3">
    <location>
        <begin position="182"/>
        <end position="207"/>
    </location>
</feature>
<organism evidence="8 9">
    <name type="scientific">Paspalum notatum var. saurae</name>
    <dbReference type="NCBI Taxonomy" id="547442"/>
    <lineage>
        <taxon>Eukaryota</taxon>
        <taxon>Viridiplantae</taxon>
        <taxon>Streptophyta</taxon>
        <taxon>Embryophyta</taxon>
        <taxon>Tracheophyta</taxon>
        <taxon>Spermatophyta</taxon>
        <taxon>Magnoliopsida</taxon>
        <taxon>Liliopsida</taxon>
        <taxon>Poales</taxon>
        <taxon>Poaceae</taxon>
        <taxon>PACMAD clade</taxon>
        <taxon>Panicoideae</taxon>
        <taxon>Andropogonodae</taxon>
        <taxon>Paspaleae</taxon>
        <taxon>Paspalinae</taxon>
        <taxon>Paspalum</taxon>
    </lineage>
</organism>
<dbReference type="InterPro" id="IPR036388">
    <property type="entry name" value="WH-like_DNA-bd_sf"/>
</dbReference>
<dbReference type="InterPro" id="IPR002182">
    <property type="entry name" value="NB-ARC"/>
</dbReference>
<name>A0AAQ3X9G3_PASNO</name>
<accession>A0AAQ3X9G3</accession>
<gene>
    <name evidence="8" type="ORF">U9M48_037580</name>
</gene>
<keyword evidence="1" id="KW-0677">Repeat</keyword>
<dbReference type="Pfam" id="PF03108">
    <property type="entry name" value="DBD_Tnp_Mut"/>
    <property type="match status" value="1"/>
</dbReference>
<dbReference type="Pfam" id="PF23559">
    <property type="entry name" value="WHD_DRP"/>
    <property type="match status" value="1"/>
</dbReference>
<dbReference type="PRINTS" id="PR00364">
    <property type="entry name" value="DISEASERSIST"/>
</dbReference>
<evidence type="ECO:0000259" key="6">
    <source>
        <dbReference type="Pfam" id="PF10551"/>
    </source>
</evidence>
<evidence type="ECO:0000313" key="8">
    <source>
        <dbReference type="EMBL" id="WVZ91401.1"/>
    </source>
</evidence>
<evidence type="ECO:0000256" key="3">
    <source>
        <dbReference type="SAM" id="MobiDB-lite"/>
    </source>
</evidence>
<feature type="domain" description="NB-ARC" evidence="4">
    <location>
        <begin position="228"/>
        <end position="337"/>
    </location>
</feature>
<evidence type="ECO:0000259" key="7">
    <source>
        <dbReference type="Pfam" id="PF23559"/>
    </source>
</evidence>
<dbReference type="GO" id="GO:0042742">
    <property type="term" value="P:defense response to bacterium"/>
    <property type="evidence" value="ECO:0007669"/>
    <property type="project" value="UniProtKB-ARBA"/>
</dbReference>
<feature type="domain" description="MULE transposase" evidence="6">
    <location>
        <begin position="1169"/>
        <end position="1245"/>
    </location>
</feature>
<feature type="domain" description="Disease resistance protein winged helix" evidence="7">
    <location>
        <begin position="418"/>
        <end position="488"/>
    </location>
</feature>
<dbReference type="FunFam" id="1.10.10.10:FF:000322">
    <property type="entry name" value="Probable disease resistance protein At1g63360"/>
    <property type="match status" value="1"/>
</dbReference>
<evidence type="ECO:0000256" key="2">
    <source>
        <dbReference type="ARBA" id="ARBA00022821"/>
    </source>
</evidence>
<dbReference type="GO" id="GO:0002758">
    <property type="term" value="P:innate immune response-activating signaling pathway"/>
    <property type="evidence" value="ECO:0007669"/>
    <property type="project" value="UniProtKB-ARBA"/>
</dbReference>
<dbReference type="AlphaFoldDB" id="A0AAQ3X9G3"/>
<proteinExistence type="predicted"/>